<comment type="caution">
    <text evidence="2">The sequence shown here is derived from an EMBL/GenBank/DDBJ whole genome shotgun (WGS) entry which is preliminary data.</text>
</comment>
<feature type="compositionally biased region" description="Basic and acidic residues" evidence="1">
    <location>
        <begin position="26"/>
        <end position="51"/>
    </location>
</feature>
<feature type="compositionally biased region" description="Basic and acidic residues" evidence="1">
    <location>
        <begin position="160"/>
        <end position="172"/>
    </location>
</feature>
<reference evidence="2 3" key="1">
    <citation type="journal article" date="2017" name="PLoS Biol.">
        <title>The sea cucumber genome provides insights into morphological evolution and visceral regeneration.</title>
        <authorList>
            <person name="Zhang X."/>
            <person name="Sun L."/>
            <person name="Yuan J."/>
            <person name="Sun Y."/>
            <person name="Gao Y."/>
            <person name="Zhang L."/>
            <person name="Li S."/>
            <person name="Dai H."/>
            <person name="Hamel J.F."/>
            <person name="Liu C."/>
            <person name="Yu Y."/>
            <person name="Liu S."/>
            <person name="Lin W."/>
            <person name="Guo K."/>
            <person name="Jin S."/>
            <person name="Xu P."/>
            <person name="Storey K.B."/>
            <person name="Huan P."/>
            <person name="Zhang T."/>
            <person name="Zhou Y."/>
            <person name="Zhang J."/>
            <person name="Lin C."/>
            <person name="Li X."/>
            <person name="Xing L."/>
            <person name="Huo D."/>
            <person name="Sun M."/>
            <person name="Wang L."/>
            <person name="Mercier A."/>
            <person name="Li F."/>
            <person name="Yang H."/>
            <person name="Xiang J."/>
        </authorList>
    </citation>
    <scope>NUCLEOTIDE SEQUENCE [LARGE SCALE GENOMIC DNA]</scope>
    <source>
        <strain evidence="2">Shaxun</strain>
        <tissue evidence="2">Muscle</tissue>
    </source>
</reference>
<dbReference type="PANTHER" id="PTHR33480">
    <property type="entry name" value="SET DOMAIN-CONTAINING PROTEIN-RELATED"/>
    <property type="match status" value="1"/>
</dbReference>
<organism evidence="2 3">
    <name type="scientific">Stichopus japonicus</name>
    <name type="common">Sea cucumber</name>
    <dbReference type="NCBI Taxonomy" id="307972"/>
    <lineage>
        <taxon>Eukaryota</taxon>
        <taxon>Metazoa</taxon>
        <taxon>Echinodermata</taxon>
        <taxon>Eleutherozoa</taxon>
        <taxon>Echinozoa</taxon>
        <taxon>Holothuroidea</taxon>
        <taxon>Aspidochirotacea</taxon>
        <taxon>Aspidochirotida</taxon>
        <taxon>Stichopodidae</taxon>
        <taxon>Apostichopus</taxon>
    </lineage>
</organism>
<gene>
    <name evidence="2" type="ORF">BSL78_26845</name>
</gene>
<accession>A0A2G8JKQ4</accession>
<evidence type="ECO:0000256" key="1">
    <source>
        <dbReference type="SAM" id="MobiDB-lite"/>
    </source>
</evidence>
<name>A0A2G8JKQ4_STIJA</name>
<keyword evidence="3" id="KW-1185">Reference proteome</keyword>
<dbReference type="AlphaFoldDB" id="A0A2G8JKQ4"/>
<feature type="compositionally biased region" description="Polar residues" evidence="1">
    <location>
        <begin position="228"/>
        <end position="247"/>
    </location>
</feature>
<dbReference type="OrthoDB" id="10066064at2759"/>
<protein>
    <submittedName>
        <fullName evidence="2">Uncharacterized protein</fullName>
    </submittedName>
</protein>
<evidence type="ECO:0000313" key="3">
    <source>
        <dbReference type="Proteomes" id="UP000230750"/>
    </source>
</evidence>
<sequence length="581" mass="65578">MVLKPPEDSGKGSSSETQESESEPEEVLRRVGDVSEEKEMESFIHSMRIEGELGNQTESQGLPEDTQFDQMDCFDPENVMPSDEEDSSLNRQGYLMLLDISKGTDEDVSSEEENFKFALIQGEGNCDTTGKTTKEGDEQSTISSSESEEDPFCAPQFGRNCDKTRKKTKDEQSTTSSSDSEEDPSYAPHSDVESDGSQEDPSYAPHSDVESDGSQEFPFYNKKPNSPCPVTSTSEDTKPTNQPSTSSYKKPYRLCIFCDSMKSKLSEHIAKQHHNIDRVALALKLATREKRQAFHRFKKEGILKFNKLQAKCSKPAYHRERSSVIDNLSQSEGCPASLPIPVHLLANEEICSESFMENVLNRFRPDEVGTLCTKDPVVLMIGKRLWEKQKRKMDKKTEVRRSVMTDMRRLSALYLEMKTTEKVLGEFPCKNGDAGDIFKRNNFRHLEEAISSLTTSESSSGSDLKAGLKLGIYYLLKSAAKIMKGTYLIDDQDNLAEDVDKFVQVLELSNNFLFGDATYKINQQRQVKLRKPDVLPLESDVKKTKDYTVTRMHEITSDELEVLGAPTDFVELRDLVVCRPF</sequence>
<feature type="region of interest" description="Disordered" evidence="1">
    <location>
        <begin position="1"/>
        <end position="91"/>
    </location>
</feature>
<dbReference type="Proteomes" id="UP000230750">
    <property type="component" value="Unassembled WGS sequence"/>
</dbReference>
<dbReference type="EMBL" id="MRZV01001698">
    <property type="protein sequence ID" value="PIK36317.1"/>
    <property type="molecule type" value="Genomic_DNA"/>
</dbReference>
<evidence type="ECO:0000313" key="2">
    <source>
        <dbReference type="EMBL" id="PIK36317.1"/>
    </source>
</evidence>
<proteinExistence type="predicted"/>
<feature type="compositionally biased region" description="Basic and acidic residues" evidence="1">
    <location>
        <begin position="1"/>
        <end position="10"/>
    </location>
</feature>
<feature type="region of interest" description="Disordered" evidence="1">
    <location>
        <begin position="104"/>
        <end position="247"/>
    </location>
</feature>
<dbReference type="PANTHER" id="PTHR33480:SF1">
    <property type="entry name" value="TYR RECOMBINASE DOMAIN-CONTAINING PROTEIN"/>
    <property type="match status" value="1"/>
</dbReference>